<evidence type="ECO:0000313" key="2">
    <source>
        <dbReference type="Proteomes" id="UP001234297"/>
    </source>
</evidence>
<gene>
    <name evidence="1" type="ORF">MRB53_010919</name>
</gene>
<keyword evidence="2" id="KW-1185">Reference proteome</keyword>
<dbReference type="Proteomes" id="UP001234297">
    <property type="component" value="Chromosome 3"/>
</dbReference>
<protein>
    <submittedName>
        <fullName evidence="1">Uncharacterized protein</fullName>
    </submittedName>
</protein>
<reference evidence="1 2" key="1">
    <citation type="journal article" date="2022" name="Hortic Res">
        <title>A haplotype resolved chromosomal level avocado genome allows analysis of novel avocado genes.</title>
        <authorList>
            <person name="Nath O."/>
            <person name="Fletcher S.J."/>
            <person name="Hayward A."/>
            <person name="Shaw L.M."/>
            <person name="Masouleh A.K."/>
            <person name="Furtado A."/>
            <person name="Henry R.J."/>
            <person name="Mitter N."/>
        </authorList>
    </citation>
    <scope>NUCLEOTIDE SEQUENCE [LARGE SCALE GENOMIC DNA]</scope>
    <source>
        <strain evidence="2">cv. Hass</strain>
    </source>
</reference>
<dbReference type="EMBL" id="CM056811">
    <property type="protein sequence ID" value="KAJ8636652.1"/>
    <property type="molecule type" value="Genomic_DNA"/>
</dbReference>
<comment type="caution">
    <text evidence="1">The sequence shown here is derived from an EMBL/GenBank/DDBJ whole genome shotgun (WGS) entry which is preliminary data.</text>
</comment>
<accession>A0ACC2LTC5</accession>
<sequence length="152" mass="16756">MAEANLQAVYQFPNYPYTCQNRPGLRMCFSVGIASGVWGPLDTALVLGWGIDSALSPPPDMDFISYYIALESDRHSLITVTMFYYCGVLLLIVFFPASKSFSRLVRGQKKELGSTLMKKNVIVGITEPLVKAGMLITTKPKLVPTVALDFNP</sequence>
<name>A0ACC2LTC5_PERAE</name>
<evidence type="ECO:0000313" key="1">
    <source>
        <dbReference type="EMBL" id="KAJ8636652.1"/>
    </source>
</evidence>
<proteinExistence type="predicted"/>
<organism evidence="1 2">
    <name type="scientific">Persea americana</name>
    <name type="common">Avocado</name>
    <dbReference type="NCBI Taxonomy" id="3435"/>
    <lineage>
        <taxon>Eukaryota</taxon>
        <taxon>Viridiplantae</taxon>
        <taxon>Streptophyta</taxon>
        <taxon>Embryophyta</taxon>
        <taxon>Tracheophyta</taxon>
        <taxon>Spermatophyta</taxon>
        <taxon>Magnoliopsida</taxon>
        <taxon>Magnoliidae</taxon>
        <taxon>Laurales</taxon>
        <taxon>Lauraceae</taxon>
        <taxon>Persea</taxon>
    </lineage>
</organism>